<gene>
    <name evidence="1" type="ORF">S01H1_17178</name>
</gene>
<dbReference type="AlphaFoldDB" id="X0S1A3"/>
<organism evidence="1">
    <name type="scientific">marine sediment metagenome</name>
    <dbReference type="NCBI Taxonomy" id="412755"/>
    <lineage>
        <taxon>unclassified sequences</taxon>
        <taxon>metagenomes</taxon>
        <taxon>ecological metagenomes</taxon>
    </lineage>
</organism>
<name>X0S1A3_9ZZZZ</name>
<evidence type="ECO:0000313" key="1">
    <source>
        <dbReference type="EMBL" id="GAF69747.1"/>
    </source>
</evidence>
<feature type="non-terminal residue" evidence="1">
    <location>
        <position position="57"/>
    </location>
</feature>
<protein>
    <submittedName>
        <fullName evidence="1">Uncharacterized protein</fullName>
    </submittedName>
</protein>
<sequence length="57" mass="6231">MNSQNDENLKDLFERFVGAEQAKSAVEDFAAAERILSEHPVTGPDKELIAGIKSEIA</sequence>
<comment type="caution">
    <text evidence="1">The sequence shown here is derived from an EMBL/GenBank/DDBJ whole genome shotgun (WGS) entry which is preliminary data.</text>
</comment>
<accession>X0S1A3</accession>
<proteinExistence type="predicted"/>
<dbReference type="EMBL" id="BARS01009093">
    <property type="protein sequence ID" value="GAF69747.1"/>
    <property type="molecule type" value="Genomic_DNA"/>
</dbReference>
<reference evidence="1" key="1">
    <citation type="journal article" date="2014" name="Front. Microbiol.">
        <title>High frequency of phylogenetically diverse reductive dehalogenase-homologous genes in deep subseafloor sedimentary metagenomes.</title>
        <authorList>
            <person name="Kawai M."/>
            <person name="Futagami T."/>
            <person name="Toyoda A."/>
            <person name="Takaki Y."/>
            <person name="Nishi S."/>
            <person name="Hori S."/>
            <person name="Arai W."/>
            <person name="Tsubouchi T."/>
            <person name="Morono Y."/>
            <person name="Uchiyama I."/>
            <person name="Ito T."/>
            <person name="Fujiyama A."/>
            <person name="Inagaki F."/>
            <person name="Takami H."/>
        </authorList>
    </citation>
    <scope>NUCLEOTIDE SEQUENCE</scope>
    <source>
        <strain evidence="1">Expedition CK06-06</strain>
    </source>
</reference>